<evidence type="ECO:0000313" key="2">
    <source>
        <dbReference type="RefSeq" id="XP_073810632.1"/>
    </source>
</evidence>
<proteinExistence type="predicted"/>
<accession>A0AC58JVW1</accession>
<keyword evidence="1" id="KW-1185">Reference proteome</keyword>
<dbReference type="Proteomes" id="UP000000437">
    <property type="component" value="Chromosome 6"/>
</dbReference>
<gene>
    <name evidence="2" type="primary">im:7151449</name>
</gene>
<sequence>MTSVRTLLLLFLSSLLVTMGKAKCLFPVLNGNHVLSLESRLKNEFPDGSTAVAECARGYEAKDGSPLITCQNGKWSKVELKCEKMDCGPPEPQSSHMTYLINNGTLFGAYVKALCDTGYDLEGSSYRQCLVTGWNGRATCTLITCDNPTPPEHGNVMFRSPVLYNDVIKYSCQENYTLVGNRSLTCGDDWDYNFPPPKCEAIECGVPTIKFGNQTEGNPPYLHKSQATFECLPGYRMNGSATSVCEERGWSALPECVKATPTPVSHSSVKMSISITPCDVITFAANRNGSSKFERDANGDAHSACSVLPAFSLPFMSILLQPEETTTVVASTVTTDIATTNAVFCKEEEEEEEEEEEHFITVSQNNSVWIIVVAVLATLAIVCILCGLLHYNYKHKGWLMLQWRSRINMLSVSGKSAPHIYIFISSAMWMASGPALSIYRCKGLCSAVGAKTGLKKILWKWKALTGGRSFVFSAQDPQPSPLGDRPIGNLQGTRDQRRLVHL</sequence>
<protein>
    <submittedName>
        <fullName evidence="2">Uncharacterized protein im:7151449 isoform X1</fullName>
    </submittedName>
</protein>
<evidence type="ECO:0000313" key="1">
    <source>
        <dbReference type="Proteomes" id="UP000000437"/>
    </source>
</evidence>
<organism evidence="1 2">
    <name type="scientific">Danio rerio</name>
    <name type="common">Zebrafish</name>
    <name type="synonym">Brachydanio rerio</name>
    <dbReference type="NCBI Taxonomy" id="7955"/>
    <lineage>
        <taxon>Eukaryota</taxon>
        <taxon>Metazoa</taxon>
        <taxon>Chordata</taxon>
        <taxon>Craniata</taxon>
        <taxon>Vertebrata</taxon>
        <taxon>Euteleostomi</taxon>
        <taxon>Actinopterygii</taxon>
        <taxon>Neopterygii</taxon>
        <taxon>Teleostei</taxon>
        <taxon>Ostariophysi</taxon>
        <taxon>Cypriniformes</taxon>
        <taxon>Danionidae</taxon>
        <taxon>Danioninae</taxon>
        <taxon>Danio</taxon>
    </lineage>
</organism>
<dbReference type="RefSeq" id="XP_073810632.1">
    <property type="nucleotide sequence ID" value="XM_073954531.1"/>
</dbReference>
<name>A0AC58JVW1_DANRE</name>
<reference evidence="2" key="1">
    <citation type="submission" date="2025-08" db="UniProtKB">
        <authorList>
            <consortium name="RefSeq"/>
        </authorList>
    </citation>
    <scope>IDENTIFICATION</scope>
    <source>
        <strain evidence="2">Tuebingen</strain>
        <tissue evidence="2">Fibroblasts and whole tissue</tissue>
    </source>
</reference>